<dbReference type="Gene3D" id="3.30.710.10">
    <property type="entry name" value="Potassium Channel Kv1.1, Chain A"/>
    <property type="match status" value="1"/>
</dbReference>
<name>A0AAV4SXC5_9ARAC</name>
<dbReference type="Pfam" id="PF00651">
    <property type="entry name" value="BTB"/>
    <property type="match status" value="1"/>
</dbReference>
<dbReference type="PROSITE" id="PS50097">
    <property type="entry name" value="BTB"/>
    <property type="match status" value="1"/>
</dbReference>
<dbReference type="InterPro" id="IPR000210">
    <property type="entry name" value="BTB/POZ_dom"/>
</dbReference>
<dbReference type="Gene3D" id="2.60.210.10">
    <property type="entry name" value="Apoptosis, Tumor Necrosis Factor Receptor Associated Protein 2, Chain A"/>
    <property type="match status" value="1"/>
</dbReference>
<dbReference type="Pfam" id="PF22486">
    <property type="entry name" value="MATH_2"/>
    <property type="match status" value="1"/>
</dbReference>
<dbReference type="Proteomes" id="UP001054837">
    <property type="component" value="Unassembled WGS sequence"/>
</dbReference>
<dbReference type="PANTHER" id="PTHR24413">
    <property type="entry name" value="SPECKLE-TYPE POZ PROTEIN"/>
    <property type="match status" value="1"/>
</dbReference>
<dbReference type="InterPro" id="IPR011333">
    <property type="entry name" value="SKP1/BTB/POZ_sf"/>
</dbReference>
<dbReference type="EMBL" id="BPLQ01008530">
    <property type="protein sequence ID" value="GIY37964.1"/>
    <property type="molecule type" value="Genomic_DNA"/>
</dbReference>
<evidence type="ECO:0000259" key="2">
    <source>
        <dbReference type="PROSITE" id="PS50144"/>
    </source>
</evidence>
<dbReference type="AlphaFoldDB" id="A0AAV4SXC5"/>
<feature type="domain" description="MATH" evidence="2">
    <location>
        <begin position="22"/>
        <end position="151"/>
    </location>
</feature>
<dbReference type="SUPFAM" id="SSF54695">
    <property type="entry name" value="POZ domain"/>
    <property type="match status" value="1"/>
</dbReference>
<organism evidence="3 4">
    <name type="scientific">Caerostris darwini</name>
    <dbReference type="NCBI Taxonomy" id="1538125"/>
    <lineage>
        <taxon>Eukaryota</taxon>
        <taxon>Metazoa</taxon>
        <taxon>Ecdysozoa</taxon>
        <taxon>Arthropoda</taxon>
        <taxon>Chelicerata</taxon>
        <taxon>Arachnida</taxon>
        <taxon>Araneae</taxon>
        <taxon>Araneomorphae</taxon>
        <taxon>Entelegynae</taxon>
        <taxon>Araneoidea</taxon>
        <taxon>Araneidae</taxon>
        <taxon>Caerostris</taxon>
    </lineage>
</organism>
<evidence type="ECO:0000259" key="1">
    <source>
        <dbReference type="PROSITE" id="PS50097"/>
    </source>
</evidence>
<dbReference type="Gene3D" id="1.25.40.420">
    <property type="match status" value="1"/>
</dbReference>
<proteinExistence type="predicted"/>
<gene>
    <name evidence="3" type="primary">Tdpoz3</name>
    <name evidence="3" type="ORF">CDAR_90651</name>
</gene>
<keyword evidence="4" id="KW-1185">Reference proteome</keyword>
<evidence type="ECO:0000313" key="4">
    <source>
        <dbReference type="Proteomes" id="UP001054837"/>
    </source>
</evidence>
<feature type="domain" description="BTB" evidence="1">
    <location>
        <begin position="192"/>
        <end position="258"/>
    </location>
</feature>
<accession>A0AAV4SXC5</accession>
<dbReference type="InterPro" id="IPR008974">
    <property type="entry name" value="TRAF-like"/>
</dbReference>
<dbReference type="InterPro" id="IPR002083">
    <property type="entry name" value="MATH/TRAF_dom"/>
</dbReference>
<dbReference type="SMART" id="SM00225">
    <property type="entry name" value="BTB"/>
    <property type="match status" value="1"/>
</dbReference>
<dbReference type="GO" id="GO:0030163">
    <property type="term" value="P:protein catabolic process"/>
    <property type="evidence" value="ECO:0007669"/>
    <property type="project" value="UniProtKB-ARBA"/>
</dbReference>
<reference evidence="3 4" key="1">
    <citation type="submission" date="2021-06" db="EMBL/GenBank/DDBJ databases">
        <title>Caerostris darwini draft genome.</title>
        <authorList>
            <person name="Kono N."/>
            <person name="Arakawa K."/>
        </authorList>
    </citation>
    <scope>NUCLEOTIDE SEQUENCE [LARGE SCALE GENOMIC DNA]</scope>
</reference>
<sequence length="351" mass="40154">MGSSASLLKESQINHGCYQVYKYEYRWLVENFKKIETSYTTGKHIDTYGLKLNVQSKDSAFVLMLYPNGFNERVKDYISLWCKRTSAHEIAIQFTCALLDVNDKEIITKSIKQKMSIESHVGWISFCKRDLILDDESKILKDGNLTLNCTLEIYEDKAITNAEVEEDDPHINASLLELSKSFNQLLLEPNFHDITLNVDGVKFPAHKSILSARSPVFKAMMKSPLEAESTSTEISDISKEIVKLMLQYIYSGEVGFINVQTAMGLYYAADKYELIRLKEKCNKILASNLEVSNAIDILLLGDKHFDNDLKFCCIQFIAKNATELQEKEEWVNLMKNYPSLANRVFKSLSKK</sequence>
<protein>
    <submittedName>
        <fullName evidence="3">TD and POZ domain-containing protein 3</fullName>
    </submittedName>
</protein>
<comment type="caution">
    <text evidence="3">The sequence shown here is derived from an EMBL/GenBank/DDBJ whole genome shotgun (WGS) entry which is preliminary data.</text>
</comment>
<evidence type="ECO:0000313" key="3">
    <source>
        <dbReference type="EMBL" id="GIY37964.1"/>
    </source>
</evidence>
<dbReference type="CDD" id="cd00121">
    <property type="entry name" value="MATH"/>
    <property type="match status" value="1"/>
</dbReference>
<dbReference type="SUPFAM" id="SSF49599">
    <property type="entry name" value="TRAF domain-like"/>
    <property type="match status" value="1"/>
</dbReference>
<dbReference type="PROSITE" id="PS50144">
    <property type="entry name" value="MATH"/>
    <property type="match status" value="1"/>
</dbReference>